<dbReference type="Gene3D" id="1.25.40.390">
    <property type="match status" value="1"/>
</dbReference>
<keyword evidence="9" id="KW-1185">Reference proteome</keyword>
<evidence type="ECO:0000256" key="4">
    <source>
        <dbReference type="ARBA" id="ARBA00023136"/>
    </source>
</evidence>
<accession>A0A8G2BUV9</accession>
<dbReference type="Pfam" id="PF07980">
    <property type="entry name" value="SusD_RagB"/>
    <property type="match status" value="1"/>
</dbReference>
<name>A0A8G2BUV9_9BACT</name>
<comment type="similarity">
    <text evidence="2">Belongs to the SusD family.</text>
</comment>
<dbReference type="EMBL" id="FNVS01000003">
    <property type="protein sequence ID" value="SEF61917.1"/>
    <property type="molecule type" value="Genomic_DNA"/>
</dbReference>
<evidence type="ECO:0000313" key="8">
    <source>
        <dbReference type="EMBL" id="SEF61917.1"/>
    </source>
</evidence>
<evidence type="ECO:0000256" key="5">
    <source>
        <dbReference type="ARBA" id="ARBA00023237"/>
    </source>
</evidence>
<dbReference type="AlphaFoldDB" id="A0A8G2BUV9"/>
<dbReference type="SUPFAM" id="SSF48452">
    <property type="entry name" value="TPR-like"/>
    <property type="match status" value="1"/>
</dbReference>
<keyword evidence="5" id="KW-0998">Cell outer membrane</keyword>
<feature type="domain" description="RagB/SusD" evidence="6">
    <location>
        <begin position="276"/>
        <end position="530"/>
    </location>
</feature>
<dbReference type="InterPro" id="IPR011990">
    <property type="entry name" value="TPR-like_helical_dom_sf"/>
</dbReference>
<keyword evidence="4" id="KW-0472">Membrane</keyword>
<evidence type="ECO:0000313" key="9">
    <source>
        <dbReference type="Proteomes" id="UP000236725"/>
    </source>
</evidence>
<dbReference type="GO" id="GO:0009279">
    <property type="term" value="C:cell outer membrane"/>
    <property type="evidence" value="ECO:0007669"/>
    <property type="project" value="UniProtKB-SubCell"/>
</dbReference>
<comment type="caution">
    <text evidence="8">The sequence shown here is derived from an EMBL/GenBank/DDBJ whole genome shotgun (WGS) entry which is preliminary data.</text>
</comment>
<comment type="subcellular location">
    <subcellularLocation>
        <location evidence="1">Cell outer membrane</location>
    </subcellularLocation>
</comment>
<evidence type="ECO:0000256" key="2">
    <source>
        <dbReference type="ARBA" id="ARBA00006275"/>
    </source>
</evidence>
<dbReference type="Proteomes" id="UP000236725">
    <property type="component" value="Unassembled WGS sequence"/>
</dbReference>
<dbReference type="InterPro" id="IPR012944">
    <property type="entry name" value="SusD_RagB_dom"/>
</dbReference>
<reference evidence="8 9" key="1">
    <citation type="submission" date="2016-10" db="EMBL/GenBank/DDBJ databases">
        <authorList>
            <person name="Varghese N."/>
            <person name="Submissions S."/>
        </authorList>
    </citation>
    <scope>NUCLEOTIDE SEQUENCE [LARGE SCALE GENOMIC DNA]</scope>
    <source>
        <strain evidence="8 9">DSM 29073</strain>
    </source>
</reference>
<evidence type="ECO:0000259" key="7">
    <source>
        <dbReference type="Pfam" id="PF14322"/>
    </source>
</evidence>
<sequence>MDMLNKIIIYTGLFAMTCLASCSLDPELTKSYSDEVPWTNEKNLELYLNKFYPLIGQTYYTPYVEDDAHSDILKMNTPVADANLFIFGSQMVTPDNNAMGCWDWAYTWTRDCNEFLDGLKKYGSNLPEEVTLRAEAEIRFFRAWVSFKLSRVYGGSFIIFEQLPDKKENSRSSVEECWDFIERDIDFAIEHLPVKVVSEKENNQGKLTKGAALAFKARYMLYAERWKKASDAAKAVMDLGIYELEDDYAKLFTYKRATGTSKESILDFGYQSPNFGYSFDYFYCPPGDKGYAQVSPTEELVSAYQMADGSDFSWNNPEQAKNPYEGREKRFYASILYNGADWKGRKIETYVGGVDGYAIGGGTTCTGYYMRKLFDEGQRNGFQPGELTYYAMRYAEVLLIYAEAMAQQDNLSEALIALNQVRLRAGFDKPVTASSKSEFMSLLRHERMIELAFEGHRYWDLRRWKQASIVLNNVNCHGTKITRNEDGTFTYDQVDCDGGKKRIFPEKYYRFPIPLTEIQRNPACEQFDEWK</sequence>
<keyword evidence="3" id="KW-0732">Signal</keyword>
<evidence type="ECO:0000256" key="1">
    <source>
        <dbReference type="ARBA" id="ARBA00004442"/>
    </source>
</evidence>
<feature type="domain" description="SusD-like N-terminal" evidence="7">
    <location>
        <begin position="44"/>
        <end position="221"/>
    </location>
</feature>
<dbReference type="InterPro" id="IPR033985">
    <property type="entry name" value="SusD-like_N"/>
</dbReference>
<dbReference type="Pfam" id="PF14322">
    <property type="entry name" value="SusD-like_3"/>
    <property type="match status" value="1"/>
</dbReference>
<protein>
    <submittedName>
        <fullName evidence="8">Starch-binding associating with outer membrane</fullName>
    </submittedName>
</protein>
<evidence type="ECO:0000259" key="6">
    <source>
        <dbReference type="Pfam" id="PF07980"/>
    </source>
</evidence>
<organism evidence="8 9">
    <name type="scientific">Parabacteroides chinchillae</name>
    <dbReference type="NCBI Taxonomy" id="871327"/>
    <lineage>
        <taxon>Bacteria</taxon>
        <taxon>Pseudomonadati</taxon>
        <taxon>Bacteroidota</taxon>
        <taxon>Bacteroidia</taxon>
        <taxon>Bacteroidales</taxon>
        <taxon>Tannerellaceae</taxon>
        <taxon>Parabacteroides</taxon>
    </lineage>
</organism>
<proteinExistence type="inferred from homology"/>
<evidence type="ECO:0000256" key="3">
    <source>
        <dbReference type="ARBA" id="ARBA00022729"/>
    </source>
</evidence>
<gene>
    <name evidence="8" type="ORF">SAMN05444001_103159</name>
</gene>